<feature type="transmembrane region" description="Helical" evidence="6">
    <location>
        <begin position="164"/>
        <end position="183"/>
    </location>
</feature>
<keyword evidence="4 6" id="KW-1133">Transmembrane helix</keyword>
<evidence type="ECO:0000256" key="1">
    <source>
        <dbReference type="ARBA" id="ARBA00004141"/>
    </source>
</evidence>
<name>A0A1I5Z0Q9_9BACT</name>
<dbReference type="GO" id="GO:0016020">
    <property type="term" value="C:membrane"/>
    <property type="evidence" value="ECO:0007669"/>
    <property type="project" value="UniProtKB-SubCell"/>
</dbReference>
<keyword evidence="8" id="KW-1185">Reference proteome</keyword>
<feature type="transmembrane region" description="Helical" evidence="6">
    <location>
        <begin position="82"/>
        <end position="104"/>
    </location>
</feature>
<keyword evidence="3 6" id="KW-0812">Transmembrane</keyword>
<accession>A0A1I5Z0Q9</accession>
<dbReference type="STRING" id="1079859.SAMN04515674_12329"/>
<evidence type="ECO:0000256" key="5">
    <source>
        <dbReference type="ARBA" id="ARBA00023136"/>
    </source>
</evidence>
<evidence type="ECO:0000256" key="6">
    <source>
        <dbReference type="SAM" id="Phobius"/>
    </source>
</evidence>
<keyword evidence="5 6" id="KW-0472">Membrane</keyword>
<reference evidence="7 8" key="1">
    <citation type="submission" date="2016-10" db="EMBL/GenBank/DDBJ databases">
        <authorList>
            <person name="de Groot N.N."/>
        </authorList>
    </citation>
    <scope>NUCLEOTIDE SEQUENCE [LARGE SCALE GENOMIC DNA]</scope>
    <source>
        <strain evidence="8">E92,LMG 26720,CCM 7988</strain>
    </source>
</reference>
<evidence type="ECO:0000256" key="4">
    <source>
        <dbReference type="ARBA" id="ARBA00022989"/>
    </source>
</evidence>
<feature type="transmembrane region" description="Helical" evidence="6">
    <location>
        <begin position="12"/>
        <end position="37"/>
    </location>
</feature>
<organism evidence="7 8">
    <name type="scientific">Pseudarcicella hirudinis</name>
    <dbReference type="NCBI Taxonomy" id="1079859"/>
    <lineage>
        <taxon>Bacteria</taxon>
        <taxon>Pseudomonadati</taxon>
        <taxon>Bacteroidota</taxon>
        <taxon>Cytophagia</taxon>
        <taxon>Cytophagales</taxon>
        <taxon>Flectobacillaceae</taxon>
        <taxon>Pseudarcicella</taxon>
    </lineage>
</organism>
<feature type="transmembrane region" description="Helical" evidence="6">
    <location>
        <begin position="234"/>
        <end position="250"/>
    </location>
</feature>
<evidence type="ECO:0000313" key="7">
    <source>
        <dbReference type="EMBL" id="SFQ49990.1"/>
    </source>
</evidence>
<gene>
    <name evidence="7" type="ORF">SAMN04515674_12329</name>
</gene>
<feature type="transmembrane region" description="Helical" evidence="6">
    <location>
        <begin position="49"/>
        <end position="70"/>
    </location>
</feature>
<dbReference type="InterPro" id="IPR005496">
    <property type="entry name" value="Integral_membrane_TerC"/>
</dbReference>
<dbReference type="PANTHER" id="PTHR30238:SF4">
    <property type="entry name" value="SLL1022 PROTEIN"/>
    <property type="match status" value="1"/>
</dbReference>
<dbReference type="PANTHER" id="PTHR30238">
    <property type="entry name" value="MEMBRANE BOUND PREDICTED REDOX MODULATOR"/>
    <property type="match status" value="1"/>
</dbReference>
<protein>
    <submittedName>
        <fullName evidence="7">Membrane protein TerC, possibly involved in tellurium resistance</fullName>
    </submittedName>
</protein>
<dbReference type="EMBL" id="FOXH01000023">
    <property type="protein sequence ID" value="SFQ49990.1"/>
    <property type="molecule type" value="Genomic_DNA"/>
</dbReference>
<sequence>MIQQLFSADALISLVTLTFLEIVLGIDNIIFISIAANKLAIKDQPKARNIGLLLAMIFRVVLLFGLSFIISLQEPFTHVDLGWFKAGISGQSLILFVGGLFLLYKATSEIHHKLEGNTEEDHVDKPKKGSASDKLTAVVLQIALINIVFSIDSILTAIGLTHNLPVMILAVILSIIIMMGFSGPVGKFVNDHPSVQMLGLAFLIMIGFMLVAEAAHDAEVSFLGSNVGSVPKGYLYFSIAFSLLVEFLNMKVKKNSKPEPVQLHDYKKQAKDEGLLDEN</sequence>
<feature type="transmembrane region" description="Helical" evidence="6">
    <location>
        <begin position="135"/>
        <end position="158"/>
    </location>
</feature>
<dbReference type="Proteomes" id="UP000199306">
    <property type="component" value="Unassembled WGS sequence"/>
</dbReference>
<proteinExistence type="inferred from homology"/>
<comment type="similarity">
    <text evidence="2">Belongs to the TerC family.</text>
</comment>
<comment type="subcellular location">
    <subcellularLocation>
        <location evidence="1">Membrane</location>
        <topology evidence="1">Multi-pass membrane protein</topology>
    </subcellularLocation>
</comment>
<feature type="transmembrane region" description="Helical" evidence="6">
    <location>
        <begin position="195"/>
        <end position="214"/>
    </location>
</feature>
<evidence type="ECO:0000256" key="2">
    <source>
        <dbReference type="ARBA" id="ARBA00007511"/>
    </source>
</evidence>
<evidence type="ECO:0000313" key="8">
    <source>
        <dbReference type="Proteomes" id="UP000199306"/>
    </source>
</evidence>
<evidence type="ECO:0000256" key="3">
    <source>
        <dbReference type="ARBA" id="ARBA00022692"/>
    </source>
</evidence>
<dbReference type="Pfam" id="PF03741">
    <property type="entry name" value="TerC"/>
    <property type="match status" value="1"/>
</dbReference>
<dbReference type="AlphaFoldDB" id="A0A1I5Z0Q9"/>